<dbReference type="PANTHER" id="PTHR43483:SF3">
    <property type="entry name" value="MEMBRANE TRANSPORTER PROTEIN HI_0806-RELATED"/>
    <property type="match status" value="1"/>
</dbReference>
<dbReference type="Pfam" id="PF01925">
    <property type="entry name" value="TauE"/>
    <property type="match status" value="1"/>
</dbReference>
<feature type="transmembrane region" description="Helical" evidence="5">
    <location>
        <begin position="181"/>
        <end position="202"/>
    </location>
</feature>
<feature type="transmembrane region" description="Helical" evidence="5">
    <location>
        <begin position="48"/>
        <end position="70"/>
    </location>
</feature>
<dbReference type="Proteomes" id="UP001595556">
    <property type="component" value="Unassembled WGS sequence"/>
</dbReference>
<evidence type="ECO:0000256" key="1">
    <source>
        <dbReference type="ARBA" id="ARBA00004141"/>
    </source>
</evidence>
<organism evidence="6 7">
    <name type="scientific">Piscinibacterium candidicorallinum</name>
    <dbReference type="NCBI Taxonomy" id="1793872"/>
    <lineage>
        <taxon>Bacteria</taxon>
        <taxon>Pseudomonadati</taxon>
        <taxon>Pseudomonadota</taxon>
        <taxon>Betaproteobacteria</taxon>
        <taxon>Burkholderiales</taxon>
        <taxon>Piscinibacterium</taxon>
    </lineage>
</organism>
<keyword evidence="3 5" id="KW-1133">Transmembrane helix</keyword>
<dbReference type="InterPro" id="IPR002781">
    <property type="entry name" value="TM_pro_TauE-like"/>
</dbReference>
<name>A0ABV7GYJ6_9BURK</name>
<dbReference type="EMBL" id="JBHRTI010000003">
    <property type="protein sequence ID" value="MFC3146595.1"/>
    <property type="molecule type" value="Genomic_DNA"/>
</dbReference>
<feature type="transmembrane region" description="Helical" evidence="5">
    <location>
        <begin position="209"/>
        <end position="236"/>
    </location>
</feature>
<protein>
    <recommendedName>
        <fullName evidence="5">Probable membrane transporter protein</fullName>
    </recommendedName>
</protein>
<evidence type="ECO:0000256" key="2">
    <source>
        <dbReference type="ARBA" id="ARBA00022692"/>
    </source>
</evidence>
<proteinExistence type="inferred from homology"/>
<gene>
    <name evidence="6" type="ORF">ACFOEN_02940</name>
</gene>
<feature type="transmembrane region" description="Helical" evidence="5">
    <location>
        <begin position="82"/>
        <end position="101"/>
    </location>
</feature>
<evidence type="ECO:0000256" key="5">
    <source>
        <dbReference type="RuleBase" id="RU363041"/>
    </source>
</evidence>
<evidence type="ECO:0000256" key="3">
    <source>
        <dbReference type="ARBA" id="ARBA00022989"/>
    </source>
</evidence>
<evidence type="ECO:0000313" key="7">
    <source>
        <dbReference type="Proteomes" id="UP001595556"/>
    </source>
</evidence>
<evidence type="ECO:0000313" key="6">
    <source>
        <dbReference type="EMBL" id="MFC3146595.1"/>
    </source>
</evidence>
<sequence>MDYLFLGGLLLLGAFTGFAAGLLGIGGGMLLVPFLTMMFTAQKFPIEHVVHMAIATSLTTILFTSVSSVRAHHAHGAVRWDLIKWLGIGGFVGTLLGAQIASLVRTPVLSLIFGVFVSYSAFQMLRAKKKAADGGSGLPGNGGKFGVGTLIGAISSLVGAGGGFITVPYLSKHGVSMHQSVATSAAMGFPIAAGALVGYVVAGQRFADVLPALSLGFIYGPAVLGTAISSVLFAPLGARTAHGMDVSSLKKVFASLLFCLAGYMLWKAASTSGLLS</sequence>
<feature type="transmembrane region" description="Helical" evidence="5">
    <location>
        <begin position="107"/>
        <end position="125"/>
    </location>
</feature>
<feature type="transmembrane region" description="Helical" evidence="5">
    <location>
        <begin position="248"/>
        <end position="266"/>
    </location>
</feature>
<reference evidence="7" key="1">
    <citation type="journal article" date="2019" name="Int. J. Syst. Evol. Microbiol.">
        <title>The Global Catalogue of Microorganisms (GCM) 10K type strain sequencing project: providing services to taxonomists for standard genome sequencing and annotation.</title>
        <authorList>
            <consortium name="The Broad Institute Genomics Platform"/>
            <consortium name="The Broad Institute Genome Sequencing Center for Infectious Disease"/>
            <person name="Wu L."/>
            <person name="Ma J."/>
        </authorList>
    </citation>
    <scope>NUCLEOTIDE SEQUENCE [LARGE SCALE GENOMIC DNA]</scope>
    <source>
        <strain evidence="7">KCTC 52168</strain>
    </source>
</reference>
<evidence type="ECO:0000256" key="4">
    <source>
        <dbReference type="ARBA" id="ARBA00023136"/>
    </source>
</evidence>
<comment type="similarity">
    <text evidence="5">Belongs to the 4-toluene sulfonate uptake permease (TSUP) (TC 2.A.102) family.</text>
</comment>
<keyword evidence="5" id="KW-1003">Cell membrane</keyword>
<accession>A0ABV7GYJ6</accession>
<comment type="subcellular location">
    <subcellularLocation>
        <location evidence="5">Cell membrane</location>
        <topology evidence="5">Multi-pass membrane protein</topology>
    </subcellularLocation>
    <subcellularLocation>
        <location evidence="1">Membrane</location>
        <topology evidence="1">Multi-pass membrane protein</topology>
    </subcellularLocation>
</comment>
<keyword evidence="7" id="KW-1185">Reference proteome</keyword>
<dbReference type="PANTHER" id="PTHR43483">
    <property type="entry name" value="MEMBRANE TRANSPORTER PROTEIN HI_0806-RELATED"/>
    <property type="match status" value="1"/>
</dbReference>
<comment type="caution">
    <text evidence="6">The sequence shown here is derived from an EMBL/GenBank/DDBJ whole genome shotgun (WGS) entry which is preliminary data.</text>
</comment>
<keyword evidence="4 5" id="KW-0472">Membrane</keyword>
<feature type="transmembrane region" description="Helical" evidence="5">
    <location>
        <begin position="145"/>
        <end position="169"/>
    </location>
</feature>
<keyword evidence="2 5" id="KW-0812">Transmembrane</keyword>
<dbReference type="RefSeq" id="WP_377300933.1">
    <property type="nucleotide sequence ID" value="NZ_CP180191.1"/>
</dbReference>